<protein>
    <recommendedName>
        <fullName evidence="3">Ragulator complex protein LAMTOR1</fullName>
    </recommendedName>
</protein>
<name>A0A2G5BAA2_COERN</name>
<evidence type="ECO:0000313" key="2">
    <source>
        <dbReference type="Proteomes" id="UP000242474"/>
    </source>
</evidence>
<organism evidence="1 2">
    <name type="scientific">Coemansia reversa (strain ATCC 12441 / NRRL 1564)</name>
    <dbReference type="NCBI Taxonomy" id="763665"/>
    <lineage>
        <taxon>Eukaryota</taxon>
        <taxon>Fungi</taxon>
        <taxon>Fungi incertae sedis</taxon>
        <taxon>Zoopagomycota</taxon>
        <taxon>Kickxellomycotina</taxon>
        <taxon>Kickxellomycetes</taxon>
        <taxon>Kickxellales</taxon>
        <taxon>Kickxellaceae</taxon>
        <taxon>Coemansia</taxon>
    </lineage>
</organism>
<dbReference type="OrthoDB" id="5572080at2759"/>
<sequence>MGFCCSKPQVDEDEEEHTALLGEHTESIHEPQVPDRFANLSAEEVAQIREVERLKSLEQRTTDALINISTHQAGLTQGHAMGNSGNTSRDYTELLKRFNQEIRLPMVKLSGPAESSRAGSGGVDVAGVLSEGRIAKADAVLIEEAINRIIDAISTVYIDPPPGDCVVSLSIPSDDM</sequence>
<evidence type="ECO:0000313" key="1">
    <source>
        <dbReference type="EMBL" id="PIA15912.1"/>
    </source>
</evidence>
<reference evidence="1 2" key="1">
    <citation type="journal article" date="2015" name="Genome Biol. Evol.">
        <title>Phylogenomic analyses indicate that early fungi evolved digesting cell walls of algal ancestors of land plants.</title>
        <authorList>
            <person name="Chang Y."/>
            <person name="Wang S."/>
            <person name="Sekimoto S."/>
            <person name="Aerts A.L."/>
            <person name="Choi C."/>
            <person name="Clum A."/>
            <person name="LaButti K.M."/>
            <person name="Lindquist E.A."/>
            <person name="Yee Ngan C."/>
            <person name="Ohm R.A."/>
            <person name="Salamov A.A."/>
            <person name="Grigoriev I.V."/>
            <person name="Spatafora J.W."/>
            <person name="Berbee M.L."/>
        </authorList>
    </citation>
    <scope>NUCLEOTIDE SEQUENCE [LARGE SCALE GENOMIC DNA]</scope>
    <source>
        <strain evidence="1 2">NRRL 1564</strain>
    </source>
</reference>
<proteinExistence type="predicted"/>
<dbReference type="Proteomes" id="UP000242474">
    <property type="component" value="Unassembled WGS sequence"/>
</dbReference>
<keyword evidence="2" id="KW-1185">Reference proteome</keyword>
<accession>A0A2G5BAA2</accession>
<evidence type="ECO:0008006" key="3">
    <source>
        <dbReference type="Google" id="ProtNLM"/>
    </source>
</evidence>
<dbReference type="AlphaFoldDB" id="A0A2G5BAA2"/>
<gene>
    <name evidence="1" type="ORF">COEREDRAFT_81630</name>
</gene>
<dbReference type="EMBL" id="KZ303503">
    <property type="protein sequence ID" value="PIA15912.1"/>
    <property type="molecule type" value="Genomic_DNA"/>
</dbReference>